<dbReference type="EMBL" id="JAAALK010000282">
    <property type="protein sequence ID" value="KAG8081170.1"/>
    <property type="molecule type" value="Genomic_DNA"/>
</dbReference>
<reference evidence="1" key="2">
    <citation type="submission" date="2021-02" db="EMBL/GenBank/DDBJ databases">
        <authorList>
            <person name="Kimball J.A."/>
            <person name="Haas M.W."/>
            <person name="Macchietto M."/>
            <person name="Kono T."/>
            <person name="Duquette J."/>
            <person name="Shao M."/>
        </authorList>
    </citation>
    <scope>NUCLEOTIDE SEQUENCE</scope>
    <source>
        <tissue evidence="1">Fresh leaf tissue</tissue>
    </source>
</reference>
<organism evidence="1 2">
    <name type="scientific">Zizania palustris</name>
    <name type="common">Northern wild rice</name>
    <dbReference type="NCBI Taxonomy" id="103762"/>
    <lineage>
        <taxon>Eukaryota</taxon>
        <taxon>Viridiplantae</taxon>
        <taxon>Streptophyta</taxon>
        <taxon>Embryophyta</taxon>
        <taxon>Tracheophyta</taxon>
        <taxon>Spermatophyta</taxon>
        <taxon>Magnoliopsida</taxon>
        <taxon>Liliopsida</taxon>
        <taxon>Poales</taxon>
        <taxon>Poaceae</taxon>
        <taxon>BOP clade</taxon>
        <taxon>Oryzoideae</taxon>
        <taxon>Oryzeae</taxon>
        <taxon>Zizaniinae</taxon>
        <taxon>Zizania</taxon>
    </lineage>
</organism>
<name>A0A8J5SV57_ZIZPA</name>
<protein>
    <submittedName>
        <fullName evidence="1">Uncharacterized protein</fullName>
    </submittedName>
</protein>
<proteinExistence type="predicted"/>
<dbReference type="AlphaFoldDB" id="A0A8J5SV57"/>
<accession>A0A8J5SV57</accession>
<evidence type="ECO:0000313" key="1">
    <source>
        <dbReference type="EMBL" id="KAG8081170.1"/>
    </source>
</evidence>
<comment type="caution">
    <text evidence="1">The sequence shown here is derived from an EMBL/GenBank/DDBJ whole genome shotgun (WGS) entry which is preliminary data.</text>
</comment>
<evidence type="ECO:0000313" key="2">
    <source>
        <dbReference type="Proteomes" id="UP000729402"/>
    </source>
</evidence>
<keyword evidence="2" id="KW-1185">Reference proteome</keyword>
<dbReference type="Proteomes" id="UP000729402">
    <property type="component" value="Unassembled WGS sequence"/>
</dbReference>
<dbReference type="OrthoDB" id="613763at2759"/>
<reference evidence="1" key="1">
    <citation type="journal article" date="2021" name="bioRxiv">
        <title>Whole Genome Assembly and Annotation of Northern Wild Rice, Zizania palustris L., Supports a Whole Genome Duplication in the Zizania Genus.</title>
        <authorList>
            <person name="Haas M."/>
            <person name="Kono T."/>
            <person name="Macchietto M."/>
            <person name="Millas R."/>
            <person name="McGilp L."/>
            <person name="Shao M."/>
            <person name="Duquette J."/>
            <person name="Hirsch C.N."/>
            <person name="Kimball J."/>
        </authorList>
    </citation>
    <scope>NUCLEOTIDE SEQUENCE</scope>
    <source>
        <tissue evidence="1">Fresh leaf tissue</tissue>
    </source>
</reference>
<sequence length="141" mass="15373">MPCHPSPVMAAPPVLQSTKALDTPLEVKTSRHDVVVVPGPAPSVSILPANILASFLPPEREIYKLVFSGEIREWHRRTSKTRWGMGMTTNNMALYGVLEEVWSTGVGEFSDLRAGRVCYRRGGPLEGGMMVDGGDPMRGLP</sequence>
<gene>
    <name evidence="1" type="ORF">GUJ93_ZPchr0007g4726</name>
</gene>